<dbReference type="InterPro" id="IPR007324">
    <property type="entry name" value="Sugar-bd_dom_put"/>
</dbReference>
<dbReference type="Pfam" id="PF08281">
    <property type="entry name" value="Sigma70_r4_2"/>
    <property type="match status" value="1"/>
</dbReference>
<sequence length="324" mass="35120">MTRRPHGASLLNRSMMHAAARLHYLDGMSQLEVARRMQVSTATVSRLLALAREEGIVRIQVADLEETDQIGDTLCRHLKLRAVHVLESGKAAALSSKVCGLLSGAELPAGATIAIGWGRTVQSVIAAGLPKIPGVVVVPTTGGMHETASHFQINEFARTAAEQMQGDACFLYAPSIVSPELRKVLSRDRDTSQILRHWSRVDAAILGIGDFQFATSHRDFAFEDLGTDRVVGDVVRHYFDEDGEEVHWKGQENLMSISRDQLRRIPLSIGVAIGKQKVRAAIGAARSGMINALVTDTRLARGMLEVLEQPSSNSGSEESPPASD</sequence>
<dbReference type="InterPro" id="IPR037171">
    <property type="entry name" value="NagB/RpiA_transferase-like"/>
</dbReference>
<dbReference type="PANTHER" id="PTHR34294:SF1">
    <property type="entry name" value="TRANSCRIPTIONAL REGULATOR LSRR"/>
    <property type="match status" value="1"/>
</dbReference>
<dbReference type="Gene3D" id="3.40.50.1360">
    <property type="match status" value="1"/>
</dbReference>
<dbReference type="GO" id="GO:0006352">
    <property type="term" value="P:DNA-templated transcription initiation"/>
    <property type="evidence" value="ECO:0007669"/>
    <property type="project" value="InterPro"/>
</dbReference>
<dbReference type="InterPro" id="IPR051054">
    <property type="entry name" value="SorC_transcr_regulators"/>
</dbReference>
<evidence type="ECO:0000256" key="2">
    <source>
        <dbReference type="ARBA" id="ARBA00023015"/>
    </source>
</evidence>
<dbReference type="GO" id="GO:0003677">
    <property type="term" value="F:DNA binding"/>
    <property type="evidence" value="ECO:0007669"/>
    <property type="project" value="UniProtKB-KW"/>
</dbReference>
<dbReference type="Pfam" id="PF04198">
    <property type="entry name" value="Sugar-bind"/>
    <property type="match status" value="1"/>
</dbReference>
<keyword evidence="2" id="KW-0805">Transcription regulation</keyword>
<keyword evidence="8" id="KW-1185">Reference proteome</keyword>
<organism evidence="7 8">
    <name type="scientific">Jiella pacifica</name>
    <dbReference type="NCBI Taxonomy" id="2696469"/>
    <lineage>
        <taxon>Bacteria</taxon>
        <taxon>Pseudomonadati</taxon>
        <taxon>Pseudomonadota</taxon>
        <taxon>Alphaproteobacteria</taxon>
        <taxon>Hyphomicrobiales</taxon>
        <taxon>Aurantimonadaceae</taxon>
        <taxon>Jiella</taxon>
    </lineage>
</organism>
<dbReference type="RefSeq" id="WP_163463024.1">
    <property type="nucleotide sequence ID" value="NZ_JAAAMG010000006.1"/>
</dbReference>
<evidence type="ECO:0000256" key="1">
    <source>
        <dbReference type="ARBA" id="ARBA00010466"/>
    </source>
</evidence>
<keyword evidence="4" id="KW-0804">Transcription</keyword>
<dbReference type="InterPro" id="IPR009057">
    <property type="entry name" value="Homeodomain-like_sf"/>
</dbReference>
<dbReference type="GO" id="GO:0016987">
    <property type="term" value="F:sigma factor activity"/>
    <property type="evidence" value="ECO:0007669"/>
    <property type="project" value="InterPro"/>
</dbReference>
<dbReference type="SUPFAM" id="SSF46689">
    <property type="entry name" value="Homeodomain-like"/>
    <property type="match status" value="1"/>
</dbReference>
<dbReference type="EMBL" id="JAAAMG010000006">
    <property type="protein sequence ID" value="NDW04783.1"/>
    <property type="molecule type" value="Genomic_DNA"/>
</dbReference>
<evidence type="ECO:0000313" key="8">
    <source>
        <dbReference type="Proteomes" id="UP000469011"/>
    </source>
</evidence>
<evidence type="ECO:0000313" key="7">
    <source>
        <dbReference type="EMBL" id="NDW04783.1"/>
    </source>
</evidence>
<dbReference type="InterPro" id="IPR013249">
    <property type="entry name" value="RNA_pol_sigma70_r4_t2"/>
</dbReference>
<evidence type="ECO:0000259" key="6">
    <source>
        <dbReference type="Pfam" id="PF08281"/>
    </source>
</evidence>
<comment type="similarity">
    <text evidence="1">Belongs to the SorC transcriptional regulatory family.</text>
</comment>
<feature type="domain" description="Sugar-binding" evidence="5">
    <location>
        <begin position="64"/>
        <end position="305"/>
    </location>
</feature>
<dbReference type="AlphaFoldDB" id="A0A6N9T095"/>
<dbReference type="GO" id="GO:0030246">
    <property type="term" value="F:carbohydrate binding"/>
    <property type="evidence" value="ECO:0007669"/>
    <property type="project" value="InterPro"/>
</dbReference>
<proteinExistence type="inferred from homology"/>
<dbReference type="PANTHER" id="PTHR34294">
    <property type="entry name" value="TRANSCRIPTIONAL REGULATOR-RELATED"/>
    <property type="match status" value="1"/>
</dbReference>
<dbReference type="Gene3D" id="1.10.10.10">
    <property type="entry name" value="Winged helix-like DNA-binding domain superfamily/Winged helix DNA-binding domain"/>
    <property type="match status" value="1"/>
</dbReference>
<protein>
    <submittedName>
        <fullName evidence="7">Transcriptional regulator</fullName>
    </submittedName>
</protein>
<dbReference type="InterPro" id="IPR036388">
    <property type="entry name" value="WH-like_DNA-bd_sf"/>
</dbReference>
<accession>A0A6N9T095</accession>
<feature type="domain" description="RNA polymerase sigma factor 70 region 4 type 2" evidence="6">
    <location>
        <begin position="22"/>
        <end position="53"/>
    </location>
</feature>
<keyword evidence="3" id="KW-0238">DNA-binding</keyword>
<evidence type="ECO:0000259" key="5">
    <source>
        <dbReference type="Pfam" id="PF04198"/>
    </source>
</evidence>
<reference evidence="7 8" key="1">
    <citation type="submission" date="2020-01" db="EMBL/GenBank/DDBJ databases">
        <title>Jiella pacifica sp. nov.</title>
        <authorList>
            <person name="Xue Z."/>
            <person name="Zhu S."/>
            <person name="Chen J."/>
            <person name="Yang J."/>
        </authorList>
    </citation>
    <scope>NUCLEOTIDE SEQUENCE [LARGE SCALE GENOMIC DNA]</scope>
    <source>
        <strain evidence="7 8">40Bstr34</strain>
    </source>
</reference>
<gene>
    <name evidence="7" type="ORF">GTK09_10105</name>
</gene>
<name>A0A6N9T095_9HYPH</name>
<comment type="caution">
    <text evidence="7">The sequence shown here is derived from an EMBL/GenBank/DDBJ whole genome shotgun (WGS) entry which is preliminary data.</text>
</comment>
<dbReference type="SUPFAM" id="SSF100950">
    <property type="entry name" value="NagB/RpiA/CoA transferase-like"/>
    <property type="match status" value="1"/>
</dbReference>
<evidence type="ECO:0000256" key="3">
    <source>
        <dbReference type="ARBA" id="ARBA00023125"/>
    </source>
</evidence>
<evidence type="ECO:0000256" key="4">
    <source>
        <dbReference type="ARBA" id="ARBA00023163"/>
    </source>
</evidence>
<dbReference type="Proteomes" id="UP000469011">
    <property type="component" value="Unassembled WGS sequence"/>
</dbReference>